<name>A0A8H9IJV3_9ALTE</name>
<gene>
    <name evidence="1" type="ORF">GCM10011274_39950</name>
</gene>
<dbReference type="Proteomes" id="UP000622604">
    <property type="component" value="Unassembled WGS sequence"/>
</dbReference>
<evidence type="ECO:0000313" key="1">
    <source>
        <dbReference type="EMBL" id="GGZ77806.1"/>
    </source>
</evidence>
<protein>
    <submittedName>
        <fullName evidence="1">Uncharacterized protein</fullName>
    </submittedName>
</protein>
<dbReference type="EMBL" id="BMZC01000014">
    <property type="protein sequence ID" value="GGZ77806.1"/>
    <property type="molecule type" value="Genomic_DNA"/>
</dbReference>
<comment type="caution">
    <text evidence="1">The sequence shown here is derived from an EMBL/GenBank/DDBJ whole genome shotgun (WGS) entry which is preliminary data.</text>
</comment>
<reference evidence="1" key="2">
    <citation type="submission" date="2020-09" db="EMBL/GenBank/DDBJ databases">
        <authorList>
            <person name="Sun Q."/>
            <person name="Kim S."/>
        </authorList>
    </citation>
    <scope>NUCLEOTIDE SEQUENCE</scope>
    <source>
        <strain evidence="1">KCTC 32337</strain>
    </source>
</reference>
<sequence>MFGFMHCKVNCLETAKKNYRTTAYVTATADDFSVGAEIQCPSGMGGLFTTKVTKIEGDIATCVKPYCKDHGKQTFLVHLLPPAISIDDLHRLKGVMSAVSFSGKLPCPKDYDLLILAKLNGLVTTYNSWQWTAPGLEVMAALKASYSDTHRKSA</sequence>
<accession>A0A8H9IJV3</accession>
<dbReference type="RefSeq" id="WP_191867018.1">
    <property type="nucleotide sequence ID" value="NZ_BMZC01000014.1"/>
</dbReference>
<dbReference type="AlphaFoldDB" id="A0A8H9IJV3"/>
<proteinExistence type="predicted"/>
<organism evidence="1 2">
    <name type="scientific">Paraglaciecola chathamensis</name>
    <dbReference type="NCBI Taxonomy" id="368405"/>
    <lineage>
        <taxon>Bacteria</taxon>
        <taxon>Pseudomonadati</taxon>
        <taxon>Pseudomonadota</taxon>
        <taxon>Gammaproteobacteria</taxon>
        <taxon>Alteromonadales</taxon>
        <taxon>Alteromonadaceae</taxon>
        <taxon>Paraglaciecola</taxon>
    </lineage>
</organism>
<evidence type="ECO:0000313" key="2">
    <source>
        <dbReference type="Proteomes" id="UP000622604"/>
    </source>
</evidence>
<reference evidence="1" key="1">
    <citation type="journal article" date="2014" name="Int. J. Syst. Evol. Microbiol.">
        <title>Complete genome sequence of Corynebacterium casei LMG S-19264T (=DSM 44701T), isolated from a smear-ripened cheese.</title>
        <authorList>
            <consortium name="US DOE Joint Genome Institute (JGI-PGF)"/>
            <person name="Walter F."/>
            <person name="Albersmeier A."/>
            <person name="Kalinowski J."/>
            <person name="Ruckert C."/>
        </authorList>
    </citation>
    <scope>NUCLEOTIDE SEQUENCE</scope>
    <source>
        <strain evidence="1">KCTC 32337</strain>
    </source>
</reference>